<evidence type="ECO:0000313" key="4">
    <source>
        <dbReference type="Proteomes" id="UP000326354"/>
    </source>
</evidence>
<feature type="domain" description="Potassium channel" evidence="2">
    <location>
        <begin position="513"/>
        <end position="594"/>
    </location>
</feature>
<evidence type="ECO:0000313" key="3">
    <source>
        <dbReference type="EMBL" id="BBM82015.1"/>
    </source>
</evidence>
<feature type="transmembrane region" description="Helical" evidence="1">
    <location>
        <begin position="539"/>
        <end position="558"/>
    </location>
</feature>
<gene>
    <name evidence="3" type="ORF">UABAM_00358</name>
</gene>
<evidence type="ECO:0000256" key="1">
    <source>
        <dbReference type="SAM" id="Phobius"/>
    </source>
</evidence>
<reference evidence="3 4" key="1">
    <citation type="submission" date="2019-08" db="EMBL/GenBank/DDBJ databases">
        <title>Complete genome sequence of Candidatus Uab amorphum.</title>
        <authorList>
            <person name="Shiratori T."/>
            <person name="Suzuki S."/>
            <person name="Kakizawa Y."/>
            <person name="Ishida K."/>
        </authorList>
    </citation>
    <scope>NUCLEOTIDE SEQUENCE [LARGE SCALE GENOMIC DNA]</scope>
    <source>
        <strain evidence="3 4">SRT547</strain>
    </source>
</reference>
<keyword evidence="1" id="KW-0812">Transmembrane</keyword>
<keyword evidence="4" id="KW-1185">Reference proteome</keyword>
<dbReference type="AlphaFoldDB" id="A0A5S9IK13"/>
<dbReference type="SUPFAM" id="SSF81324">
    <property type="entry name" value="Voltage-gated potassium channels"/>
    <property type="match status" value="1"/>
</dbReference>
<feature type="transmembrane region" description="Helical" evidence="1">
    <location>
        <begin position="570"/>
        <end position="590"/>
    </location>
</feature>
<dbReference type="InterPro" id="IPR013099">
    <property type="entry name" value="K_chnl_dom"/>
</dbReference>
<dbReference type="KEGG" id="uam:UABAM_00358"/>
<dbReference type="InterPro" id="IPR001646">
    <property type="entry name" value="5peptide_repeat"/>
</dbReference>
<dbReference type="Gene3D" id="2.160.20.80">
    <property type="entry name" value="E3 ubiquitin-protein ligase SopA"/>
    <property type="match status" value="1"/>
</dbReference>
<dbReference type="Proteomes" id="UP000326354">
    <property type="component" value="Chromosome"/>
</dbReference>
<dbReference type="OrthoDB" id="9810759at2"/>
<dbReference type="Pfam" id="PF13576">
    <property type="entry name" value="Pentapeptide_3"/>
    <property type="match status" value="2"/>
</dbReference>
<proteinExistence type="predicted"/>
<protein>
    <recommendedName>
        <fullName evidence="2">Potassium channel domain-containing protein</fullName>
    </recommendedName>
</protein>
<dbReference type="EMBL" id="AP019860">
    <property type="protein sequence ID" value="BBM82015.1"/>
    <property type="molecule type" value="Genomic_DNA"/>
</dbReference>
<dbReference type="Pfam" id="PF07885">
    <property type="entry name" value="Ion_trans_2"/>
    <property type="match status" value="1"/>
</dbReference>
<dbReference type="Gene3D" id="1.10.287.70">
    <property type="match status" value="1"/>
</dbReference>
<dbReference type="RefSeq" id="WP_151966273.1">
    <property type="nucleotide sequence ID" value="NZ_AP019860.1"/>
</dbReference>
<accession>A0A5S9IK13</accession>
<feature type="transmembrane region" description="Helical" evidence="1">
    <location>
        <begin position="507"/>
        <end position="527"/>
    </location>
</feature>
<name>A0A5S9IK13_UABAM</name>
<evidence type="ECO:0000259" key="2">
    <source>
        <dbReference type="Pfam" id="PF07885"/>
    </source>
</evidence>
<sequence length="596" mass="69246">MDTKLTPLEMPQLLKKVANGETIENCHIAVFDLREHQVAADIDIKNSIIGQIILTGCEVQHKLSLENVTVENVLNAGRDIRERDVNPAKFHSAVIFKNCKFKDRAIFGHCEFKTLMSCQDCVFYEDAVFDKAQFQEQAYFWGSQFKHKVSFNHASFTIEAHFDKCDFRDSVQFEHAHFKGQDASFNYITTQLNINFSHIKCDCFFACRKSTIDGELNFKDADFHGEVDFQDSELRGKSIFENAQFHQRTNFSYVQFMNAAFFYGCSFAQVTFLNAQFHGEVLFNLDSHTRRSLDNNDEIRAAQFHDHSDFTNVRFHKRAIFEQVLFDKQSHFASCFFGEQANFIGITVKDYICFDSVYCNQEFSAVNAQLKTITFNYANINRRLDLSDATLEQLSFYKAAVDLIVIEKEQMRRKLIHEDPQQPSYDKCAEEYLLLKESFFQRGLHDEEDWAYFKFRQAKRKYRTKKNLQQFSEASFVRKLFYLSKLPLSLFERILIDRATGYGTRPLNITIVAISFILFFGAIYSSFPDTLVKPPSMPFGFAQAVYFSFATFTTMGFGDIQPRLDTIMPYVVSTEAFLGLFIMTLFVGTYTRKIIR</sequence>
<organism evidence="3 4">
    <name type="scientific">Uabimicrobium amorphum</name>
    <dbReference type="NCBI Taxonomy" id="2596890"/>
    <lineage>
        <taxon>Bacteria</taxon>
        <taxon>Pseudomonadati</taxon>
        <taxon>Planctomycetota</taxon>
        <taxon>Candidatus Uabimicrobiia</taxon>
        <taxon>Candidatus Uabimicrobiales</taxon>
        <taxon>Candidatus Uabimicrobiaceae</taxon>
        <taxon>Candidatus Uabimicrobium</taxon>
    </lineage>
</organism>
<keyword evidence="1" id="KW-1133">Transmembrane helix</keyword>
<keyword evidence="1" id="KW-0472">Membrane</keyword>